<dbReference type="SUPFAM" id="SSF46689">
    <property type="entry name" value="Homeodomain-like"/>
    <property type="match status" value="1"/>
</dbReference>
<comment type="caution">
    <text evidence="5">The sequence shown here is derived from an EMBL/GenBank/DDBJ whole genome shotgun (WGS) entry which is preliminary data.</text>
</comment>
<dbReference type="Gene3D" id="1.10.10.60">
    <property type="entry name" value="Homeodomain-like"/>
    <property type="match status" value="1"/>
</dbReference>
<keyword evidence="3" id="KW-0804">Transcription</keyword>
<name>A0ABX1RNH9_9PSEU</name>
<evidence type="ECO:0000313" key="6">
    <source>
        <dbReference type="Proteomes" id="UP001296706"/>
    </source>
</evidence>
<keyword evidence="6" id="KW-1185">Reference proteome</keyword>
<dbReference type="PANTHER" id="PTHR30055">
    <property type="entry name" value="HTH-TYPE TRANSCRIPTIONAL REGULATOR RUTR"/>
    <property type="match status" value="1"/>
</dbReference>
<organism evidence="5 6">
    <name type="scientific">Pseudonocardia xinjiangensis</name>
    <dbReference type="NCBI Taxonomy" id="75289"/>
    <lineage>
        <taxon>Bacteria</taxon>
        <taxon>Bacillati</taxon>
        <taxon>Actinomycetota</taxon>
        <taxon>Actinomycetes</taxon>
        <taxon>Pseudonocardiales</taxon>
        <taxon>Pseudonocardiaceae</taxon>
        <taxon>Pseudonocardia</taxon>
    </lineage>
</organism>
<dbReference type="Gene3D" id="1.10.357.10">
    <property type="entry name" value="Tetracycline Repressor, domain 2"/>
    <property type="match status" value="1"/>
</dbReference>
<gene>
    <name evidence="5" type="ORF">HF577_27165</name>
</gene>
<dbReference type="SUPFAM" id="SSF48498">
    <property type="entry name" value="Tetracyclin repressor-like, C-terminal domain"/>
    <property type="match status" value="1"/>
</dbReference>
<evidence type="ECO:0000259" key="4">
    <source>
        <dbReference type="Pfam" id="PF00440"/>
    </source>
</evidence>
<dbReference type="InterPro" id="IPR050109">
    <property type="entry name" value="HTH-type_TetR-like_transc_reg"/>
</dbReference>
<reference evidence="5 6" key="1">
    <citation type="submission" date="2020-04" db="EMBL/GenBank/DDBJ databases">
        <authorList>
            <person name="Klaysubun C."/>
            <person name="Duangmal K."/>
            <person name="Lipun K."/>
        </authorList>
    </citation>
    <scope>NUCLEOTIDE SEQUENCE [LARGE SCALE GENOMIC DNA]</scope>
    <source>
        <strain evidence="5 6">JCM 11839</strain>
    </source>
</reference>
<dbReference type="Pfam" id="PF00440">
    <property type="entry name" value="TetR_N"/>
    <property type="match status" value="1"/>
</dbReference>
<dbReference type="InterPro" id="IPR009057">
    <property type="entry name" value="Homeodomain-like_sf"/>
</dbReference>
<feature type="domain" description="HTH tetR-type" evidence="4">
    <location>
        <begin position="21"/>
        <end position="68"/>
    </location>
</feature>
<keyword evidence="1" id="KW-0805">Transcription regulation</keyword>
<keyword evidence="2" id="KW-0238">DNA-binding</keyword>
<sequence>MQPNPGSSELTFTEAARRKQIVAAAIETIAELGYAKASFVQIAKRAGLSSPGLISYHFANKDDLIEQVVAEIYGAGGAVITMHNEGAVSAWQGLRGYLEGSVAYYDSHRTYMRALVHILQGHPDALGRWVGANNVAELDAVEELLVRGQRAGEFREFDTRTVALIIRQMLSGTLQHLLTRPDVDLTDYTHELVAMCEHALVAPEGKTND</sequence>
<evidence type="ECO:0000256" key="1">
    <source>
        <dbReference type="ARBA" id="ARBA00023015"/>
    </source>
</evidence>
<protein>
    <submittedName>
        <fullName evidence="5">TetR family transcriptional regulator</fullName>
    </submittedName>
</protein>
<dbReference type="InterPro" id="IPR036271">
    <property type="entry name" value="Tet_transcr_reg_TetR-rel_C_sf"/>
</dbReference>
<evidence type="ECO:0000256" key="2">
    <source>
        <dbReference type="ARBA" id="ARBA00023125"/>
    </source>
</evidence>
<dbReference type="Proteomes" id="UP001296706">
    <property type="component" value="Unassembled WGS sequence"/>
</dbReference>
<proteinExistence type="predicted"/>
<evidence type="ECO:0000256" key="3">
    <source>
        <dbReference type="ARBA" id="ARBA00023163"/>
    </source>
</evidence>
<dbReference type="RefSeq" id="WP_169398804.1">
    <property type="nucleotide sequence ID" value="NZ_BAAAJH010000020.1"/>
</dbReference>
<dbReference type="InterPro" id="IPR001647">
    <property type="entry name" value="HTH_TetR"/>
</dbReference>
<dbReference type="PANTHER" id="PTHR30055:SF234">
    <property type="entry name" value="HTH-TYPE TRANSCRIPTIONAL REGULATOR BETI"/>
    <property type="match status" value="1"/>
</dbReference>
<evidence type="ECO:0000313" key="5">
    <source>
        <dbReference type="EMBL" id="NMH80756.1"/>
    </source>
</evidence>
<accession>A0ABX1RNH9</accession>
<dbReference type="EMBL" id="JAAXKY010000113">
    <property type="protein sequence ID" value="NMH80756.1"/>
    <property type="molecule type" value="Genomic_DNA"/>
</dbReference>